<protein>
    <submittedName>
        <fullName evidence="2">AtpZ/AtpI family protein</fullName>
    </submittedName>
</protein>
<gene>
    <name evidence="2" type="ORF">ENS64_00440</name>
</gene>
<evidence type="ECO:0000256" key="1">
    <source>
        <dbReference type="SAM" id="Phobius"/>
    </source>
</evidence>
<comment type="caution">
    <text evidence="2">The sequence shown here is derived from an EMBL/GenBank/DDBJ whole genome shotgun (WGS) entry which is preliminary data.</text>
</comment>
<keyword evidence="1" id="KW-0812">Transmembrane</keyword>
<proteinExistence type="predicted"/>
<organism evidence="2">
    <name type="scientific">Schlesneria paludicola</name>
    <dbReference type="NCBI Taxonomy" id="360056"/>
    <lineage>
        <taxon>Bacteria</taxon>
        <taxon>Pseudomonadati</taxon>
        <taxon>Planctomycetota</taxon>
        <taxon>Planctomycetia</taxon>
        <taxon>Planctomycetales</taxon>
        <taxon>Planctomycetaceae</taxon>
        <taxon>Schlesneria</taxon>
    </lineage>
</organism>
<dbReference type="Pfam" id="PF09527">
    <property type="entry name" value="ATPase_gene1"/>
    <property type="match status" value="1"/>
</dbReference>
<evidence type="ECO:0000313" key="2">
    <source>
        <dbReference type="EMBL" id="HGT37729.1"/>
    </source>
</evidence>
<keyword evidence="1" id="KW-0472">Membrane</keyword>
<feature type="transmembrane region" description="Helical" evidence="1">
    <location>
        <begin position="25"/>
        <end position="48"/>
    </location>
</feature>
<dbReference type="AlphaFoldDB" id="A0A7C4QP53"/>
<sequence>MRCASGGTPVGHPPPKDPDALARGYVWASRVTTIALQAVIPAGLGYWLDQRWGTFPWLLVVGAGLGLAIMLRELIRLTTPPASPGSGRSSQH</sequence>
<reference evidence="2" key="1">
    <citation type="journal article" date="2020" name="mSystems">
        <title>Genome- and Community-Level Interaction Insights into Carbon Utilization and Element Cycling Functions of Hydrothermarchaeota in Hydrothermal Sediment.</title>
        <authorList>
            <person name="Zhou Z."/>
            <person name="Liu Y."/>
            <person name="Xu W."/>
            <person name="Pan J."/>
            <person name="Luo Z.H."/>
            <person name="Li M."/>
        </authorList>
    </citation>
    <scope>NUCLEOTIDE SEQUENCE [LARGE SCALE GENOMIC DNA]</scope>
    <source>
        <strain evidence="2">SpSt-508</strain>
    </source>
</reference>
<dbReference type="InterPro" id="IPR032820">
    <property type="entry name" value="ATPase_put"/>
</dbReference>
<feature type="transmembrane region" description="Helical" evidence="1">
    <location>
        <begin position="54"/>
        <end position="71"/>
    </location>
</feature>
<accession>A0A7C4QP53</accession>
<keyword evidence="1" id="KW-1133">Transmembrane helix</keyword>
<name>A0A7C4QP53_9PLAN</name>
<dbReference type="EMBL" id="DSVQ01000001">
    <property type="protein sequence ID" value="HGT37729.1"/>
    <property type="molecule type" value="Genomic_DNA"/>
</dbReference>